<reference evidence="1" key="1">
    <citation type="submission" date="2016-08" db="EMBL/GenBank/DDBJ databases">
        <authorList>
            <person name="Ngugi D.K."/>
            <person name="Miyake S."/>
            <person name="Stingl U."/>
        </authorList>
    </citation>
    <scope>NUCLEOTIDE SEQUENCE</scope>
    <source>
        <strain evidence="1">SCG-B11WGA-EpuloA1</strain>
    </source>
</reference>
<organism evidence="1 2">
    <name type="scientific">Candidatus Epulonipiscium fishelsonii</name>
    <dbReference type="NCBI Taxonomy" id="77094"/>
    <lineage>
        <taxon>Bacteria</taxon>
        <taxon>Bacillati</taxon>
        <taxon>Bacillota</taxon>
        <taxon>Clostridia</taxon>
        <taxon>Lachnospirales</taxon>
        <taxon>Lachnospiraceae</taxon>
        <taxon>Candidatus Epulonipiscium</taxon>
    </lineage>
</organism>
<accession>A0ACC8XCG8</accession>
<evidence type="ECO:0000313" key="2">
    <source>
        <dbReference type="Proteomes" id="UP000188605"/>
    </source>
</evidence>
<dbReference type="EMBL" id="LJDB01000052">
    <property type="protein sequence ID" value="ONI40414.1"/>
    <property type="molecule type" value="Genomic_DNA"/>
</dbReference>
<dbReference type="Proteomes" id="UP000188605">
    <property type="component" value="Unassembled WGS sequence"/>
</dbReference>
<evidence type="ECO:0000313" key="1">
    <source>
        <dbReference type="EMBL" id="ONI40414.1"/>
    </source>
</evidence>
<comment type="caution">
    <text evidence="1">The sequence shown here is derived from an EMBL/GenBank/DDBJ whole genome shotgun (WGS) entry which is preliminary data.</text>
</comment>
<proteinExistence type="predicted"/>
<name>A0ACC8XCG8_9FIRM</name>
<gene>
    <name evidence="1" type="ORF">AN396_06290</name>
</gene>
<protein>
    <submittedName>
        <fullName evidence="1">Uncharacterized protein</fullName>
    </submittedName>
</protein>
<keyword evidence="2" id="KW-1185">Reference proteome</keyword>
<sequence>MRKTFTMLGIATILFNMPLNIIANETIPTKTCKCKMSPEKREENLKQKLLAAGYTEEQVEQKIEERKIIIAGILKSYKLTEIEFKELKKYKKEGEEIFQAKLAEKNLTPEIMEKIHKEIKNETKKMFPELKEDL</sequence>